<sequence length="425" mass="43689">MNDVPEVLWSTQPHAGYYINSVAVSDDGNVIVAGTFFHQYGGLSQVPGLDAVPLEQRKIFERIAPAATRSDVGDDQQGCFGTYAWDRAGNRLLTQEFQGWQGVYWVDVAADGSTVASCGWKSQQPYAGFISAWAVPGGKELLSHALPVRGNMVALDARGRTLLAGAEQGYLFCRDSDASFGAPVCIALSAGGTGDSADSVIATGLAADGTSGLVASAQGEIILFSIAAGQPGTLTRWQLPKQARVHAAALSGDGRRAYAGASDGTLYAFDVAAFQKTPGPAWTETVPEGATTIYGVACDRAGNKVAIAGNLKGGGVVAVYADAGTAATPQWTAHSAHSPNDLAFDPDGQWLGLADGHPDGTPGAFTLWNAGDGTLQWSYGTDNMSWPIRLNSGATVVVGGSDDGAVTAFAGPGSAIGRGRAESDG</sequence>
<dbReference type="EMBL" id="CP099534">
    <property type="protein sequence ID" value="UYK87656.1"/>
    <property type="molecule type" value="Genomic_DNA"/>
</dbReference>
<dbReference type="Gene3D" id="2.130.10.10">
    <property type="entry name" value="YVTN repeat-like/Quinoprotein amine dehydrogenase"/>
    <property type="match status" value="1"/>
</dbReference>
<organism evidence="1 2">
    <name type="scientific">Xanthomonas sacchari</name>
    <dbReference type="NCBI Taxonomy" id="56458"/>
    <lineage>
        <taxon>Bacteria</taxon>
        <taxon>Pseudomonadati</taxon>
        <taxon>Pseudomonadota</taxon>
        <taxon>Gammaproteobacteria</taxon>
        <taxon>Lysobacterales</taxon>
        <taxon>Lysobacteraceae</taxon>
        <taxon>Xanthomonas</taxon>
    </lineage>
</organism>
<proteinExistence type="predicted"/>
<evidence type="ECO:0000313" key="2">
    <source>
        <dbReference type="Proteomes" id="UP001164392"/>
    </source>
</evidence>
<dbReference type="AlphaFoldDB" id="A0AA46Q5U9"/>
<reference evidence="1" key="1">
    <citation type="submission" date="2022-06" db="EMBL/GenBank/DDBJ databases">
        <title>Dynamics of rice microbiomes reveals core vertical transmitted seed endophytes.</title>
        <authorList>
            <person name="Liao K."/>
            <person name="Zhang X."/>
        </authorList>
    </citation>
    <scope>NUCLEOTIDE SEQUENCE</scope>
    <source>
        <strain evidence="1">JR3-14</strain>
    </source>
</reference>
<evidence type="ECO:0000313" key="1">
    <source>
        <dbReference type="EMBL" id="UYK87656.1"/>
    </source>
</evidence>
<protein>
    <submittedName>
        <fullName evidence="1">WD40 repeat domain-containing protein</fullName>
    </submittedName>
</protein>
<accession>A0AA46Q5U9</accession>
<dbReference type="RefSeq" id="WP_267092567.1">
    <property type="nucleotide sequence ID" value="NZ_CP099534.1"/>
</dbReference>
<gene>
    <name evidence="1" type="ORF">NG824_14300</name>
</gene>
<dbReference type="InterPro" id="IPR015943">
    <property type="entry name" value="WD40/YVTN_repeat-like_dom_sf"/>
</dbReference>
<name>A0AA46Q5U9_9XANT</name>
<dbReference type="Proteomes" id="UP001164392">
    <property type="component" value="Chromosome"/>
</dbReference>
<dbReference type="SUPFAM" id="SSF50998">
    <property type="entry name" value="Quinoprotein alcohol dehydrogenase-like"/>
    <property type="match status" value="1"/>
</dbReference>
<dbReference type="InterPro" id="IPR011047">
    <property type="entry name" value="Quinoprotein_ADH-like_sf"/>
</dbReference>